<comment type="caution">
    <text evidence="3">The sequence shown here is derived from an EMBL/GenBank/DDBJ whole genome shotgun (WGS) entry which is preliminary data.</text>
</comment>
<feature type="transmembrane region" description="Helical" evidence="1">
    <location>
        <begin position="102"/>
        <end position="123"/>
    </location>
</feature>
<dbReference type="Proteomes" id="UP001637996">
    <property type="component" value="Unassembled WGS sequence"/>
</dbReference>
<name>A0ABW9MCL4_9FIRM</name>
<evidence type="ECO:0000259" key="2">
    <source>
        <dbReference type="Pfam" id="PF02517"/>
    </source>
</evidence>
<organism evidence="3 4">
    <name type="scientific">Anaerococcus martiniensis</name>
    <dbReference type="NCBI Taxonomy" id="3115615"/>
    <lineage>
        <taxon>Bacteria</taxon>
        <taxon>Bacillati</taxon>
        <taxon>Bacillota</taxon>
        <taxon>Tissierellia</taxon>
        <taxon>Tissierellales</taxon>
        <taxon>Peptoniphilaceae</taxon>
        <taxon>Anaerococcus</taxon>
    </lineage>
</organism>
<feature type="transmembrane region" description="Helical" evidence="1">
    <location>
        <begin position="135"/>
        <end position="154"/>
    </location>
</feature>
<sequence length="305" mass="34346">MFEDNLTIRETKKVQKHRNAVILVVVLIMLTILPKLFLGGVFFPSLLNNIDAYKNLMPADKMILGLLYGTVLSTVLIYIFAKKYLNYNDFSMGLKNPNRVKNYFKGAIFGFALITGVFLQLKIRNLADISPNYQNVNPGIFLIFFIGWVFQGFSEEFMARSVLMNYFAAENGVKRAIIANSLIFSIMHLGNDGFGVFPFINIFLMGVIFSLMFYVSDDIFFPAAAHTFWNFAQGNIYGINVSGISQSNISLLKTQLVGNQFLTGGAFGVEGGFLTFWMEVMAIMILLAAANNKNKNTSKEYKRTF</sequence>
<dbReference type="Pfam" id="PF02517">
    <property type="entry name" value="Rce1-like"/>
    <property type="match status" value="1"/>
</dbReference>
<dbReference type="PANTHER" id="PTHR39430">
    <property type="entry name" value="MEMBRANE-ASSOCIATED PROTEASE-RELATED"/>
    <property type="match status" value="1"/>
</dbReference>
<dbReference type="InterPro" id="IPR003675">
    <property type="entry name" value="Rce1/LyrA-like_dom"/>
</dbReference>
<accession>A0ABW9MCL4</accession>
<evidence type="ECO:0000256" key="1">
    <source>
        <dbReference type="SAM" id="Phobius"/>
    </source>
</evidence>
<feature type="transmembrane region" description="Helical" evidence="1">
    <location>
        <begin position="194"/>
        <end position="215"/>
    </location>
</feature>
<keyword evidence="3" id="KW-0378">Hydrolase</keyword>
<feature type="domain" description="CAAX prenyl protease 2/Lysostaphin resistance protein A-like" evidence="2">
    <location>
        <begin position="139"/>
        <end position="231"/>
    </location>
</feature>
<feature type="transmembrane region" description="Helical" evidence="1">
    <location>
        <begin position="20"/>
        <end position="43"/>
    </location>
</feature>
<feature type="transmembrane region" description="Helical" evidence="1">
    <location>
        <begin position="63"/>
        <end position="81"/>
    </location>
</feature>
<keyword evidence="1" id="KW-1133">Transmembrane helix</keyword>
<feature type="transmembrane region" description="Helical" evidence="1">
    <location>
        <begin position="271"/>
        <end position="290"/>
    </location>
</feature>
<proteinExistence type="predicted"/>
<evidence type="ECO:0000313" key="3">
    <source>
        <dbReference type="EMBL" id="MFO3665850.1"/>
    </source>
</evidence>
<dbReference type="GO" id="GO:0016787">
    <property type="term" value="F:hydrolase activity"/>
    <property type="evidence" value="ECO:0007669"/>
    <property type="project" value="UniProtKB-KW"/>
</dbReference>
<evidence type="ECO:0000313" key="4">
    <source>
        <dbReference type="Proteomes" id="UP001637996"/>
    </source>
</evidence>
<keyword evidence="1" id="KW-0812">Transmembrane</keyword>
<gene>
    <name evidence="3" type="ORF">ACCQ41_06285</name>
</gene>
<dbReference type="EC" id="3.4.-.-" evidence="3"/>
<dbReference type="RefSeq" id="WP_410031530.1">
    <property type="nucleotide sequence ID" value="NZ_JBGMEI010000007.1"/>
</dbReference>
<reference evidence="3 4" key="1">
    <citation type="journal article" date="2025" name="Anaerobe">
        <title>Description of Anaerococcus kampingiae sp. nov., Anaerococcus groningensis sp. nov., Anaerococcus martiniensis sp. nov., and Anaerococcus cruorum sp. nov., isolated from human clinical specimens.</title>
        <authorList>
            <person name="Boiten K.E."/>
            <person name="Meijer J."/>
            <person name="van Wezel E.M."/>
            <person name="Veloo A.C.M."/>
        </authorList>
    </citation>
    <scope>NUCLEOTIDE SEQUENCE [LARGE SCALE GENOMIC DNA]</scope>
    <source>
        <strain evidence="3 4">ENR0831</strain>
    </source>
</reference>
<keyword evidence="4" id="KW-1185">Reference proteome</keyword>
<dbReference type="PANTHER" id="PTHR39430:SF1">
    <property type="entry name" value="PROTEASE"/>
    <property type="match status" value="1"/>
</dbReference>
<protein>
    <submittedName>
        <fullName evidence="3">CPBP family intramembrane glutamic endopeptidase</fullName>
        <ecNumber evidence="3">3.4.-.-</ecNumber>
    </submittedName>
</protein>
<keyword evidence="1" id="KW-0472">Membrane</keyword>
<dbReference type="EMBL" id="JBGMEI010000007">
    <property type="protein sequence ID" value="MFO3665850.1"/>
    <property type="molecule type" value="Genomic_DNA"/>
</dbReference>